<feature type="region of interest" description="Disordered" evidence="1">
    <location>
        <begin position="1157"/>
        <end position="1248"/>
    </location>
</feature>
<feature type="region of interest" description="Disordered" evidence="1">
    <location>
        <begin position="1418"/>
        <end position="1456"/>
    </location>
</feature>
<feature type="compositionally biased region" description="Low complexity" evidence="1">
    <location>
        <begin position="1319"/>
        <end position="1337"/>
    </location>
</feature>
<feature type="region of interest" description="Disordered" evidence="1">
    <location>
        <begin position="844"/>
        <end position="1142"/>
    </location>
</feature>
<feature type="region of interest" description="Disordered" evidence="1">
    <location>
        <begin position="28"/>
        <end position="84"/>
    </location>
</feature>
<feature type="compositionally biased region" description="Polar residues" evidence="1">
    <location>
        <begin position="1299"/>
        <end position="1318"/>
    </location>
</feature>
<feature type="compositionally biased region" description="Polar residues" evidence="1">
    <location>
        <begin position="621"/>
        <end position="631"/>
    </location>
</feature>
<feature type="region of interest" description="Disordered" evidence="1">
    <location>
        <begin position="248"/>
        <end position="282"/>
    </location>
</feature>
<name>A0A0F7SM10_PHARH</name>
<feature type="compositionally biased region" description="Basic and acidic residues" evidence="1">
    <location>
        <begin position="844"/>
        <end position="857"/>
    </location>
</feature>
<feature type="compositionally biased region" description="Polar residues" evidence="1">
    <location>
        <begin position="64"/>
        <end position="77"/>
    </location>
</feature>
<accession>A0A0F7SM10</accession>
<feature type="compositionally biased region" description="Low complexity" evidence="1">
    <location>
        <begin position="939"/>
        <end position="962"/>
    </location>
</feature>
<feature type="compositionally biased region" description="Polar residues" evidence="1">
    <location>
        <begin position="131"/>
        <end position="142"/>
    </location>
</feature>
<feature type="region of interest" description="Disordered" evidence="1">
    <location>
        <begin position="1299"/>
        <end position="1349"/>
    </location>
</feature>
<feature type="compositionally biased region" description="Low complexity" evidence="1">
    <location>
        <begin position="223"/>
        <end position="233"/>
    </location>
</feature>
<feature type="compositionally biased region" description="Polar residues" evidence="1">
    <location>
        <begin position="210"/>
        <end position="220"/>
    </location>
</feature>
<feature type="compositionally biased region" description="Basic and acidic residues" evidence="1">
    <location>
        <begin position="435"/>
        <end position="448"/>
    </location>
</feature>
<evidence type="ECO:0000313" key="2">
    <source>
        <dbReference type="EMBL" id="CDZ98703.1"/>
    </source>
</evidence>
<feature type="region of interest" description="Disordered" evidence="1">
    <location>
        <begin position="561"/>
        <end position="648"/>
    </location>
</feature>
<feature type="compositionally biased region" description="Low complexity" evidence="1">
    <location>
        <begin position="598"/>
        <end position="611"/>
    </location>
</feature>
<protein>
    <submittedName>
        <fullName evidence="2">Uncharacterized protein</fullName>
    </submittedName>
</protein>
<feature type="compositionally biased region" description="Polar residues" evidence="1">
    <location>
        <begin position="981"/>
        <end position="995"/>
    </location>
</feature>
<feature type="region of interest" description="Disordered" evidence="1">
    <location>
        <begin position="310"/>
        <end position="549"/>
    </location>
</feature>
<feature type="compositionally biased region" description="Low complexity" evidence="1">
    <location>
        <begin position="1029"/>
        <end position="1042"/>
    </location>
</feature>
<feature type="compositionally biased region" description="Low complexity" evidence="1">
    <location>
        <begin position="326"/>
        <end position="367"/>
    </location>
</feature>
<feature type="compositionally biased region" description="Basic and acidic residues" evidence="1">
    <location>
        <begin position="1130"/>
        <end position="1139"/>
    </location>
</feature>
<feature type="compositionally biased region" description="Low complexity" evidence="1">
    <location>
        <begin position="154"/>
        <end position="163"/>
    </location>
</feature>
<feature type="compositionally biased region" description="Low complexity" evidence="1">
    <location>
        <begin position="1169"/>
        <end position="1184"/>
    </location>
</feature>
<feature type="region of interest" description="Disordered" evidence="1">
    <location>
        <begin position="109"/>
        <end position="233"/>
    </location>
</feature>
<feature type="compositionally biased region" description="Polar residues" evidence="1">
    <location>
        <begin position="887"/>
        <end position="905"/>
    </location>
</feature>
<feature type="compositionally biased region" description="Low complexity" evidence="1">
    <location>
        <begin position="1230"/>
        <end position="1244"/>
    </location>
</feature>
<feature type="compositionally biased region" description="Polar residues" evidence="1">
    <location>
        <begin position="1185"/>
        <end position="1205"/>
    </location>
</feature>
<proteinExistence type="predicted"/>
<reference evidence="2" key="1">
    <citation type="submission" date="2014-08" db="EMBL/GenBank/DDBJ databases">
        <authorList>
            <person name="Sharma Rahul"/>
            <person name="Thines Marco"/>
        </authorList>
    </citation>
    <scope>NUCLEOTIDE SEQUENCE</scope>
</reference>
<feature type="compositionally biased region" description="Basic and acidic residues" evidence="1">
    <location>
        <begin position="511"/>
        <end position="528"/>
    </location>
</feature>
<feature type="compositionally biased region" description="Polar residues" evidence="1">
    <location>
        <begin position="580"/>
        <end position="597"/>
    </location>
</feature>
<feature type="compositionally biased region" description="Acidic residues" evidence="1">
    <location>
        <begin position="450"/>
        <end position="463"/>
    </location>
</feature>
<dbReference type="EMBL" id="LN483345">
    <property type="protein sequence ID" value="CDZ98703.1"/>
    <property type="molecule type" value="Genomic_DNA"/>
</dbReference>
<feature type="compositionally biased region" description="Polar residues" evidence="1">
    <location>
        <begin position="374"/>
        <end position="391"/>
    </location>
</feature>
<evidence type="ECO:0000256" key="1">
    <source>
        <dbReference type="SAM" id="MobiDB-lite"/>
    </source>
</evidence>
<sequence length="1524" mass="163806">MAARCGFTEPNRRGSIRTGILTVEPISISPQPISIHPSHRLPIESGDDSDDSARTPPLKFYSLANKQGSHGSIQQPSLFLPPMDNIHVDHRVSSQPVQNGRRESLQLIGRSSGDIPWCQSPSSPVEHRRTSIASSSSPQNAFSQRSHNPRRRPSSSSSAISISTLRPHSPSTFTASGFSNGLKLPPRQSSLSPLHPAPIVTPGFTPGQALPTSPTTSSHSIDPLTVLPIPPSSSLSSSDIQDFRFGSAPASTHLTNRFPRKLSQDERSLESPTGEDEEMNDRAREKFRQQLLNAGLSSISISLPTVPLGSNVRSHQTPPGFPPLQTPLSPSFFEPTTSPFTTSYAPSPSIPLSSLSPSAYSSVTVSPKAETANGRRQSASYFGSASYNRNSPRPPSDSLPKFASPNDDSGHSGDDEAEEDRSISPLRTRNSPRMLDVKRLTRDKRILQPEDGDGSGIEDESDSDGSRHEAEGLHGSNRSSSISRRTDALKPSFDLDNAPGPPPFETFTFESRSESQPRSRSFPHDRDFSSSIPPLPLHSPKNLTPLSPLESRPQHLQLSAPHDLTNDASHPEIMILPNTPRLNSSYTSPERTPINNTLRRPSLSPSIRSPSYTLKEGHLDFSSNILNPNTQRSSSPPPPRSLSDSAVPRRPSLAAEVGVVLPPVLARASVGALSDEVEWDMNFILGDASLSGIGNDLIGGPSRKGSLSGTRALNSMITPFGSPPEIDSFAEFVQGHDPLFNKTRLAWTLSRVPSTPTGWSFPATGGYTIIDFPADPTASSTGSYSISSSSTTSFPFAQQPHKFQNQLVDSIIRGNRPPSPSWGLRRKGKGWGIIPFQDSKTEIKFGPKGKWRAEGGRPRPPSRGTDNYGLPKTTEDVRKRQGLPRTSMATDSTMDSRLNSRSQSWAEEKDEDFTRTGPIPSDGARVTFEDDYLSLAGMKDSMLSGPPSSSSSSTKPRSIKSPGQGDHSKPIPIQSDPYDYASSSISGGQYASTPRATEIVSPPARSFEKTRPTEKSKKTAKWLLTLKQAGAALGSSSSSSTYAGGGGGKKQSREPDQPTGNYIPPWMSAGTTGRKEEIGLASKFKFKRRSISDGRRNSREKASFSGGEDSSGVSLRSRRGFETDDETDDGEAREGKAWEDVPTEALAMVIPLAAISSSTTADPVRSAGSAADAISSRSTDSSSSEFVNHTSRWSRSPSPGFSFNGISPLVETDSGGGTPDLDSFVKSKGKTTTTASATTSTAGGLKVAPPPPENSLLVYFVPFGDGHLLPSFSESPSNTFSGPSKLFSHMRLKRNPSQMFHRSMPSSGLKPSSQESTRYQQSSYPSPQQPSSSFQSQDARSPTSLQPPSPFSAAYLQSFSLPSGLFIHPGGLPITDPRPGSVVPPLANSTPSFSSFRIVARVVDPSDLTFIPSWPSWESQQNPSLHATPEVKLSEPGTNPETSAKDSRTGRNDPTVVGVCHGYDHGVEFVREGWERLGFVPASMNEEKAETDRIDLDENLEGRLLGILGCLSTACVAIMSSTAS</sequence>
<organism evidence="2">
    <name type="scientific">Phaffia rhodozyma</name>
    <name type="common">Yeast</name>
    <name type="synonym">Xanthophyllomyces dendrorhous</name>
    <dbReference type="NCBI Taxonomy" id="264483"/>
    <lineage>
        <taxon>Eukaryota</taxon>
        <taxon>Fungi</taxon>
        <taxon>Dikarya</taxon>
        <taxon>Basidiomycota</taxon>
        <taxon>Agaricomycotina</taxon>
        <taxon>Tremellomycetes</taxon>
        <taxon>Cystofilobasidiales</taxon>
        <taxon>Mrakiaceae</taxon>
        <taxon>Phaffia</taxon>
    </lineage>
</organism>
<feature type="compositionally biased region" description="Basic and acidic residues" evidence="1">
    <location>
        <begin position="1090"/>
        <end position="1102"/>
    </location>
</feature>
<feature type="compositionally biased region" description="Basic and acidic residues" evidence="1">
    <location>
        <begin position="1006"/>
        <end position="1017"/>
    </location>
</feature>
<feature type="compositionally biased region" description="Polar residues" evidence="1">
    <location>
        <begin position="164"/>
        <end position="179"/>
    </location>
</feature>